<keyword evidence="3" id="KW-1185">Reference proteome</keyword>
<dbReference type="InterPro" id="IPR036061">
    <property type="entry name" value="CheW-like_dom_sf"/>
</dbReference>
<dbReference type="SUPFAM" id="SSF50341">
    <property type="entry name" value="CheW-like"/>
    <property type="match status" value="1"/>
</dbReference>
<dbReference type="GO" id="GO:0005829">
    <property type="term" value="C:cytosol"/>
    <property type="evidence" value="ECO:0007669"/>
    <property type="project" value="TreeGrafter"/>
</dbReference>
<dbReference type="Proteomes" id="UP000564885">
    <property type="component" value="Unassembled WGS sequence"/>
</dbReference>
<evidence type="ECO:0000313" key="2">
    <source>
        <dbReference type="EMBL" id="NNM73648.1"/>
    </source>
</evidence>
<gene>
    <name evidence="2" type="ORF">HJG44_14765</name>
</gene>
<dbReference type="PANTHER" id="PTHR22617">
    <property type="entry name" value="CHEMOTAXIS SENSOR HISTIDINE KINASE-RELATED"/>
    <property type="match status" value="1"/>
</dbReference>
<protein>
    <submittedName>
        <fullName evidence="2">Chemotaxis protein CheW</fullName>
    </submittedName>
</protein>
<accession>A0A849I8C6</accession>
<comment type="caution">
    <text evidence="2">The sequence shown here is derived from an EMBL/GenBank/DDBJ whole genome shotgun (WGS) entry which is preliminary data.</text>
</comment>
<proteinExistence type="predicted"/>
<dbReference type="EMBL" id="JABEPP010000004">
    <property type="protein sequence ID" value="NNM73648.1"/>
    <property type="molecule type" value="Genomic_DNA"/>
</dbReference>
<dbReference type="SMART" id="SM00260">
    <property type="entry name" value="CheW"/>
    <property type="match status" value="1"/>
</dbReference>
<dbReference type="RefSeq" id="WP_171219146.1">
    <property type="nucleotide sequence ID" value="NZ_JABEPP010000004.1"/>
</dbReference>
<dbReference type="InterPro" id="IPR039315">
    <property type="entry name" value="CheW"/>
</dbReference>
<feature type="domain" description="CheW-like" evidence="1">
    <location>
        <begin position="18"/>
        <end position="159"/>
    </location>
</feature>
<organism evidence="2 3">
    <name type="scientific">Enterovirga aerilata</name>
    <dbReference type="NCBI Taxonomy" id="2730920"/>
    <lineage>
        <taxon>Bacteria</taxon>
        <taxon>Pseudomonadati</taxon>
        <taxon>Pseudomonadota</taxon>
        <taxon>Alphaproteobacteria</taxon>
        <taxon>Hyphomicrobiales</taxon>
        <taxon>Methylobacteriaceae</taxon>
        <taxon>Enterovirga</taxon>
    </lineage>
</organism>
<dbReference type="InterPro" id="IPR002545">
    <property type="entry name" value="CheW-lke_dom"/>
</dbReference>
<dbReference type="PROSITE" id="PS50851">
    <property type="entry name" value="CHEW"/>
    <property type="match status" value="1"/>
</dbReference>
<dbReference type="GO" id="GO:0006935">
    <property type="term" value="P:chemotaxis"/>
    <property type="evidence" value="ECO:0007669"/>
    <property type="project" value="InterPro"/>
</dbReference>
<evidence type="ECO:0000259" key="1">
    <source>
        <dbReference type="PROSITE" id="PS50851"/>
    </source>
</evidence>
<dbReference type="Gene3D" id="2.30.30.40">
    <property type="entry name" value="SH3 Domains"/>
    <property type="match status" value="1"/>
</dbReference>
<dbReference type="Gene3D" id="2.40.50.180">
    <property type="entry name" value="CheA-289, Domain 4"/>
    <property type="match status" value="1"/>
</dbReference>
<sequence length="171" mass="18008">MKPLADEGQRVGPEPAEREAYVTAVIAGQLFGIPIGRVRDVFNLGGLTPVPLAPSDVLGLTNLRGRVVTVLDIHSRLGLPPHPAAQPGGLAIGIEAGEDSFGLVVDRIGEIVSVDRDAGEDNPIHLDPAWAALSRRVHRLDDGLLVVLDVDAVLEIAPVPSDIPRAPESPQ</sequence>
<dbReference type="Pfam" id="PF01584">
    <property type="entry name" value="CheW"/>
    <property type="match status" value="1"/>
</dbReference>
<name>A0A849I8C6_9HYPH</name>
<dbReference type="PANTHER" id="PTHR22617:SF23">
    <property type="entry name" value="CHEMOTAXIS PROTEIN CHEW"/>
    <property type="match status" value="1"/>
</dbReference>
<reference evidence="2 3" key="1">
    <citation type="submission" date="2020-04" db="EMBL/GenBank/DDBJ databases">
        <title>Enterovirga sp. isolate from soil.</title>
        <authorList>
            <person name="Chea S."/>
            <person name="Kim D.-U."/>
        </authorList>
    </citation>
    <scope>NUCLEOTIDE SEQUENCE [LARGE SCALE GENOMIC DNA]</scope>
    <source>
        <strain evidence="2 3">DB1703</strain>
    </source>
</reference>
<dbReference type="AlphaFoldDB" id="A0A849I8C6"/>
<evidence type="ECO:0000313" key="3">
    <source>
        <dbReference type="Proteomes" id="UP000564885"/>
    </source>
</evidence>
<dbReference type="GO" id="GO:0007165">
    <property type="term" value="P:signal transduction"/>
    <property type="evidence" value="ECO:0007669"/>
    <property type="project" value="InterPro"/>
</dbReference>